<keyword evidence="1" id="KW-0472">Membrane</keyword>
<reference evidence="2 3" key="1">
    <citation type="submission" date="2020-09" db="EMBL/GenBank/DDBJ databases">
        <title>Pseudoxanthomonas sp. CAU 1598 isolated from sand of Yaerae Beach.</title>
        <authorList>
            <person name="Kim W."/>
        </authorList>
    </citation>
    <scope>NUCLEOTIDE SEQUENCE [LARGE SCALE GENOMIC DNA]</scope>
    <source>
        <strain evidence="2 3">CAU 1598</strain>
    </source>
</reference>
<protein>
    <submittedName>
        <fullName evidence="2">Uncharacterized protein</fullName>
    </submittedName>
</protein>
<dbReference type="AlphaFoldDB" id="A0AAW3ZHD7"/>
<keyword evidence="1" id="KW-0812">Transmembrane</keyword>
<evidence type="ECO:0000256" key="1">
    <source>
        <dbReference type="SAM" id="Phobius"/>
    </source>
</evidence>
<accession>A0AAW3ZHD7</accession>
<feature type="transmembrane region" description="Helical" evidence="1">
    <location>
        <begin position="158"/>
        <end position="179"/>
    </location>
</feature>
<feature type="transmembrane region" description="Helical" evidence="1">
    <location>
        <begin position="55"/>
        <end position="72"/>
    </location>
</feature>
<dbReference type="EMBL" id="JACYTR010000003">
    <property type="protein sequence ID" value="MBD8524532.1"/>
    <property type="molecule type" value="Genomic_DNA"/>
</dbReference>
<evidence type="ECO:0000313" key="2">
    <source>
        <dbReference type="EMBL" id="MBD8524532.1"/>
    </source>
</evidence>
<proteinExistence type="predicted"/>
<organism evidence="2 3">
    <name type="scientific">Pseudomarimonas arenosa</name>
    <dbReference type="NCBI Taxonomy" id="2774145"/>
    <lineage>
        <taxon>Bacteria</taxon>
        <taxon>Pseudomonadati</taxon>
        <taxon>Pseudomonadota</taxon>
        <taxon>Gammaproteobacteria</taxon>
        <taxon>Lysobacterales</taxon>
        <taxon>Lysobacteraceae</taxon>
        <taxon>Pseudomarimonas</taxon>
    </lineage>
</organism>
<dbReference type="Proteomes" id="UP000613768">
    <property type="component" value="Unassembled WGS sequence"/>
</dbReference>
<comment type="caution">
    <text evidence="2">The sequence shown here is derived from an EMBL/GenBank/DDBJ whole genome shotgun (WGS) entry which is preliminary data.</text>
</comment>
<gene>
    <name evidence="2" type="ORF">IFO71_02155</name>
</gene>
<keyword evidence="3" id="KW-1185">Reference proteome</keyword>
<name>A0AAW3ZHD7_9GAMM</name>
<evidence type="ECO:0000313" key="3">
    <source>
        <dbReference type="Proteomes" id="UP000613768"/>
    </source>
</evidence>
<sequence length="194" mass="21188">MSATRKHALAFAALALVMVLTRIHHFGPIPDASWAVFFGAGFWMGRAWRWAFPSLMLVAVTVDYFVITASGQNFFSHYCVSPGYWMLLPAHAAMWAGGRLLALRAQRPAWQRGLELLVVVPAAVALCHLFAQGGFYWLSDVVAEPTVAGWAKNYADWFLPYLKVAAIYIGLAALGQASVEALSGQSLRADRTAG</sequence>
<dbReference type="RefSeq" id="WP_192027880.1">
    <property type="nucleotide sequence ID" value="NZ_JACYTR010000003.1"/>
</dbReference>
<feature type="transmembrane region" description="Helical" evidence="1">
    <location>
        <begin position="84"/>
        <end position="102"/>
    </location>
</feature>
<feature type="transmembrane region" description="Helical" evidence="1">
    <location>
        <begin position="114"/>
        <end position="138"/>
    </location>
</feature>
<keyword evidence="1" id="KW-1133">Transmembrane helix</keyword>